<dbReference type="InterPro" id="IPR016181">
    <property type="entry name" value="Acyl_CoA_acyltransferase"/>
</dbReference>
<name>A0A2H0N3Y8_9BACT</name>
<dbReference type="PROSITE" id="PS51186">
    <property type="entry name" value="GNAT"/>
    <property type="match status" value="1"/>
</dbReference>
<dbReference type="PANTHER" id="PTHR43415:SF3">
    <property type="entry name" value="GNAT-FAMILY ACETYLTRANSFERASE"/>
    <property type="match status" value="1"/>
</dbReference>
<dbReference type="AlphaFoldDB" id="A0A2H0N3Y8"/>
<gene>
    <name evidence="2" type="ORF">COV59_05480</name>
</gene>
<dbReference type="CDD" id="cd04301">
    <property type="entry name" value="NAT_SF"/>
    <property type="match status" value="1"/>
</dbReference>
<dbReference type="PANTHER" id="PTHR43415">
    <property type="entry name" value="SPERMIDINE N(1)-ACETYLTRANSFERASE"/>
    <property type="match status" value="1"/>
</dbReference>
<feature type="domain" description="N-acetyltransferase" evidence="1">
    <location>
        <begin position="14"/>
        <end position="179"/>
    </location>
</feature>
<dbReference type="InterPro" id="IPR000182">
    <property type="entry name" value="GNAT_dom"/>
</dbReference>
<dbReference type="Pfam" id="PF00583">
    <property type="entry name" value="Acetyltransf_1"/>
    <property type="match status" value="1"/>
</dbReference>
<evidence type="ECO:0000259" key="1">
    <source>
        <dbReference type="PROSITE" id="PS51186"/>
    </source>
</evidence>
<protein>
    <recommendedName>
        <fullName evidence="1">N-acetyltransferase domain-containing protein</fullName>
    </recommendedName>
</protein>
<dbReference type="GO" id="GO:0016747">
    <property type="term" value="F:acyltransferase activity, transferring groups other than amino-acyl groups"/>
    <property type="evidence" value="ECO:0007669"/>
    <property type="project" value="InterPro"/>
</dbReference>
<dbReference type="SUPFAM" id="SSF55729">
    <property type="entry name" value="Acyl-CoA N-acyltransferases (Nat)"/>
    <property type="match status" value="1"/>
</dbReference>
<evidence type="ECO:0000313" key="2">
    <source>
        <dbReference type="EMBL" id="PIR03610.1"/>
    </source>
</evidence>
<sequence length="180" mass="20545">MEPQTFYSKSGKEITLRVQTNNDAPALLEYINNLIDEDIDILINRKLTLSEEENYVRECSESMEKGESLHVTAWDGDILIGKSQIKFGDFKERHIAGFGISLKNGYRSDGIGKKLADVVLDWAKNQKEIEKVYLTVFGRNERAISLYHKLGFVEFGRLPDGVKSGNIYVDTIYMYLNTHS</sequence>
<dbReference type="Proteomes" id="UP000229600">
    <property type="component" value="Unassembled WGS sequence"/>
</dbReference>
<dbReference type="EMBL" id="PCWN01000011">
    <property type="protein sequence ID" value="PIR03610.1"/>
    <property type="molecule type" value="Genomic_DNA"/>
</dbReference>
<dbReference type="Gene3D" id="3.40.630.30">
    <property type="match status" value="1"/>
</dbReference>
<proteinExistence type="predicted"/>
<organism evidence="2 3">
    <name type="scientific">Candidatus Magasanikbacteria bacterium CG11_big_fil_rev_8_21_14_0_20_39_34</name>
    <dbReference type="NCBI Taxonomy" id="1974653"/>
    <lineage>
        <taxon>Bacteria</taxon>
        <taxon>Candidatus Magasanikiibacteriota</taxon>
    </lineage>
</organism>
<evidence type="ECO:0000313" key="3">
    <source>
        <dbReference type="Proteomes" id="UP000229600"/>
    </source>
</evidence>
<reference evidence="2 3" key="1">
    <citation type="submission" date="2017-09" db="EMBL/GenBank/DDBJ databases">
        <title>Depth-based differentiation of microbial function through sediment-hosted aquifers and enrichment of novel symbionts in the deep terrestrial subsurface.</title>
        <authorList>
            <person name="Probst A.J."/>
            <person name="Ladd B."/>
            <person name="Jarett J.K."/>
            <person name="Geller-Mcgrath D.E."/>
            <person name="Sieber C.M."/>
            <person name="Emerson J.B."/>
            <person name="Anantharaman K."/>
            <person name="Thomas B.C."/>
            <person name="Malmstrom R."/>
            <person name="Stieglmeier M."/>
            <person name="Klingl A."/>
            <person name="Woyke T."/>
            <person name="Ryan C.M."/>
            <person name="Banfield J.F."/>
        </authorList>
    </citation>
    <scope>NUCLEOTIDE SEQUENCE [LARGE SCALE GENOMIC DNA]</scope>
    <source>
        <strain evidence="2">CG11_big_fil_rev_8_21_14_0_20_39_34</strain>
    </source>
</reference>
<accession>A0A2H0N3Y8</accession>
<comment type="caution">
    <text evidence="2">The sequence shown here is derived from an EMBL/GenBank/DDBJ whole genome shotgun (WGS) entry which is preliminary data.</text>
</comment>